<dbReference type="EMBL" id="MGJN01000001">
    <property type="protein sequence ID" value="OGN07736.1"/>
    <property type="molecule type" value="Genomic_DNA"/>
</dbReference>
<evidence type="ECO:0000256" key="1">
    <source>
        <dbReference type="ARBA" id="ARBA00007812"/>
    </source>
</evidence>
<dbReference type="InterPro" id="IPR029061">
    <property type="entry name" value="THDP-binding"/>
</dbReference>
<dbReference type="GO" id="GO:0030976">
    <property type="term" value="F:thiamine pyrophosphate binding"/>
    <property type="evidence" value="ECO:0007669"/>
    <property type="project" value="InterPro"/>
</dbReference>
<dbReference type="Pfam" id="PF02775">
    <property type="entry name" value="TPP_enzyme_C"/>
    <property type="match status" value="1"/>
</dbReference>
<sequence>MKLADYVLDFIASLGIRHVFGLIGGTCGVLIDRLGEYQKQGKLQYVPMLHEQAAAMAVEGYARGIGFGVVIVSSGPAVTNIMTGVQGAFHDSIPCLYIAGQQDMANIYWGFDKDELKDIRQMGTQEGPHVQMLKPITKYAVIVGKAEDIRYHLEKAVYLAKRGRPGPVFLDIPKDLQGVDIVPDDLRKFNPAQEADFKDEERELLVDADLDKKVLELITLINKSVRPVILFGAGIRLSGTVQEARRFAELLDAPVVLSWGGIDAFPHTREQFIGTIGDYATRAGNFTIQNADLVIALGSRLDPRQTTKEFHWFARDAKIVMIDISKGELNKKGVKIALPIHCDLRKFFPAFFQTANTELNQPDISEWYDWTQHQYKNRYPVVTSSDYDQSSPVNPRVFIRRLSELMPEDGRIVADCGVNQILTMTCFKVREHQRAFENGGSGALGYALPAALGLSYASDKKPVACIMGDGGFVFNSQELATAQNHGIPIKVFVLNNKAYGLLVNTQDKSYGERHTGSTAELGGYSAPNITRQAEACDVKSILVSSSYQIDSAIIEAFAYDGPVVIEVMIPEGKFPFVFVNYEDPLEDSRLGSEYLPISEIVENMRYVPPLPKTLNRSPK</sequence>
<dbReference type="GO" id="GO:0050660">
    <property type="term" value="F:flavin adenine dinucleotide binding"/>
    <property type="evidence" value="ECO:0007669"/>
    <property type="project" value="TreeGrafter"/>
</dbReference>
<comment type="similarity">
    <text evidence="1 3">Belongs to the TPP enzyme family.</text>
</comment>
<comment type="caution">
    <text evidence="7">The sequence shown here is derived from an EMBL/GenBank/DDBJ whole genome shotgun (WGS) entry which is preliminary data.</text>
</comment>
<dbReference type="GO" id="GO:0009099">
    <property type="term" value="P:L-valine biosynthetic process"/>
    <property type="evidence" value="ECO:0007669"/>
    <property type="project" value="TreeGrafter"/>
</dbReference>
<dbReference type="Pfam" id="PF00205">
    <property type="entry name" value="TPP_enzyme_M"/>
    <property type="match status" value="1"/>
</dbReference>
<name>A0A1F8F650_9BACT</name>
<dbReference type="Pfam" id="PF02776">
    <property type="entry name" value="TPP_enzyme_N"/>
    <property type="match status" value="1"/>
</dbReference>
<evidence type="ECO:0000256" key="3">
    <source>
        <dbReference type="RuleBase" id="RU362132"/>
    </source>
</evidence>
<accession>A0A1F8F650</accession>
<dbReference type="CDD" id="cd00568">
    <property type="entry name" value="TPP_enzymes"/>
    <property type="match status" value="1"/>
</dbReference>
<dbReference type="GO" id="GO:0003984">
    <property type="term" value="F:acetolactate synthase activity"/>
    <property type="evidence" value="ECO:0007669"/>
    <property type="project" value="TreeGrafter"/>
</dbReference>
<gene>
    <name evidence="7" type="ORF">A3B86_02550</name>
</gene>
<protein>
    <recommendedName>
        <fullName evidence="9">Acetolactate synthase</fullName>
    </recommendedName>
</protein>
<dbReference type="GO" id="GO:0000287">
    <property type="term" value="F:magnesium ion binding"/>
    <property type="evidence" value="ECO:0007669"/>
    <property type="project" value="InterPro"/>
</dbReference>
<evidence type="ECO:0000259" key="5">
    <source>
        <dbReference type="Pfam" id="PF02775"/>
    </source>
</evidence>
<dbReference type="Proteomes" id="UP000176834">
    <property type="component" value="Unassembled WGS sequence"/>
</dbReference>
<dbReference type="SUPFAM" id="SSF52467">
    <property type="entry name" value="DHS-like NAD/FAD-binding domain"/>
    <property type="match status" value="1"/>
</dbReference>
<evidence type="ECO:0008006" key="9">
    <source>
        <dbReference type="Google" id="ProtNLM"/>
    </source>
</evidence>
<dbReference type="Gene3D" id="3.40.50.1220">
    <property type="entry name" value="TPP-binding domain"/>
    <property type="match status" value="1"/>
</dbReference>
<keyword evidence="2 3" id="KW-0786">Thiamine pyrophosphate</keyword>
<feature type="domain" description="Thiamine pyrophosphate enzyme N-terminal TPP-binding" evidence="6">
    <location>
        <begin position="1"/>
        <end position="112"/>
    </location>
</feature>
<evidence type="ECO:0000313" key="8">
    <source>
        <dbReference type="Proteomes" id="UP000176834"/>
    </source>
</evidence>
<dbReference type="PANTHER" id="PTHR18968">
    <property type="entry name" value="THIAMINE PYROPHOSPHATE ENZYMES"/>
    <property type="match status" value="1"/>
</dbReference>
<dbReference type="InterPro" id="IPR045229">
    <property type="entry name" value="TPP_enz"/>
</dbReference>
<dbReference type="InterPro" id="IPR011766">
    <property type="entry name" value="TPP_enzyme_TPP-bd"/>
</dbReference>
<dbReference type="AlphaFoldDB" id="A0A1F8F650"/>
<dbReference type="InterPro" id="IPR012001">
    <property type="entry name" value="Thiamin_PyroP_enz_TPP-bd_dom"/>
</dbReference>
<dbReference type="InterPro" id="IPR029035">
    <property type="entry name" value="DHS-like_NAD/FAD-binding_dom"/>
</dbReference>
<dbReference type="Gene3D" id="3.40.50.970">
    <property type="match status" value="2"/>
</dbReference>
<feature type="domain" description="Thiamine pyrophosphate enzyme TPP-binding" evidence="5">
    <location>
        <begin position="415"/>
        <end position="567"/>
    </location>
</feature>
<dbReference type="InterPro" id="IPR012000">
    <property type="entry name" value="Thiamin_PyroP_enz_cen_dom"/>
</dbReference>
<dbReference type="SUPFAM" id="SSF52518">
    <property type="entry name" value="Thiamin diphosphate-binding fold (THDP-binding)"/>
    <property type="match status" value="2"/>
</dbReference>
<organism evidence="7 8">
    <name type="scientific">Candidatus Yanofskybacteria bacterium RIFCSPHIGHO2_02_FULL_38_22b</name>
    <dbReference type="NCBI Taxonomy" id="1802673"/>
    <lineage>
        <taxon>Bacteria</taxon>
        <taxon>Candidatus Yanofskyibacteriota</taxon>
    </lineage>
</organism>
<dbReference type="PANTHER" id="PTHR18968:SF142">
    <property type="entry name" value="ACETOLACTATE SYNTHASE"/>
    <property type="match status" value="1"/>
</dbReference>
<dbReference type="GO" id="GO:0005948">
    <property type="term" value="C:acetolactate synthase complex"/>
    <property type="evidence" value="ECO:0007669"/>
    <property type="project" value="TreeGrafter"/>
</dbReference>
<dbReference type="CDD" id="cd07035">
    <property type="entry name" value="TPP_PYR_POX_like"/>
    <property type="match status" value="1"/>
</dbReference>
<evidence type="ECO:0000256" key="2">
    <source>
        <dbReference type="ARBA" id="ARBA00023052"/>
    </source>
</evidence>
<dbReference type="GO" id="GO:0009097">
    <property type="term" value="P:isoleucine biosynthetic process"/>
    <property type="evidence" value="ECO:0007669"/>
    <property type="project" value="TreeGrafter"/>
</dbReference>
<proteinExistence type="inferred from homology"/>
<evidence type="ECO:0000313" key="7">
    <source>
        <dbReference type="EMBL" id="OGN07736.1"/>
    </source>
</evidence>
<evidence type="ECO:0000259" key="6">
    <source>
        <dbReference type="Pfam" id="PF02776"/>
    </source>
</evidence>
<evidence type="ECO:0000259" key="4">
    <source>
        <dbReference type="Pfam" id="PF00205"/>
    </source>
</evidence>
<feature type="domain" description="Thiamine pyrophosphate enzyme central" evidence="4">
    <location>
        <begin position="216"/>
        <end position="348"/>
    </location>
</feature>
<reference evidence="7 8" key="1">
    <citation type="journal article" date="2016" name="Nat. Commun.">
        <title>Thousands of microbial genomes shed light on interconnected biogeochemical processes in an aquifer system.</title>
        <authorList>
            <person name="Anantharaman K."/>
            <person name="Brown C.T."/>
            <person name="Hug L.A."/>
            <person name="Sharon I."/>
            <person name="Castelle C.J."/>
            <person name="Probst A.J."/>
            <person name="Thomas B.C."/>
            <person name="Singh A."/>
            <person name="Wilkins M.J."/>
            <person name="Karaoz U."/>
            <person name="Brodie E.L."/>
            <person name="Williams K.H."/>
            <person name="Hubbard S.S."/>
            <person name="Banfield J.F."/>
        </authorList>
    </citation>
    <scope>NUCLEOTIDE SEQUENCE [LARGE SCALE GENOMIC DNA]</scope>
</reference>